<dbReference type="Gene3D" id="2.120.10.30">
    <property type="entry name" value="TolB, C-terminal domain"/>
    <property type="match status" value="1"/>
</dbReference>
<comment type="similarity">
    <text evidence="1">Belongs to the TolB family.</text>
</comment>
<feature type="non-terminal residue" evidence="2">
    <location>
        <position position="461"/>
    </location>
</feature>
<evidence type="ECO:0000256" key="1">
    <source>
        <dbReference type="ARBA" id="ARBA00009820"/>
    </source>
</evidence>
<organism evidence="2">
    <name type="scientific">marine metagenome</name>
    <dbReference type="NCBI Taxonomy" id="408172"/>
    <lineage>
        <taxon>unclassified sequences</taxon>
        <taxon>metagenomes</taxon>
        <taxon>ecological metagenomes</taxon>
    </lineage>
</organism>
<proteinExistence type="inferred from homology"/>
<name>A0A381UXQ7_9ZZZZ</name>
<gene>
    <name evidence="2" type="ORF">METZ01_LOCUS85754</name>
</gene>
<dbReference type="Pfam" id="PF07676">
    <property type="entry name" value="PD40"/>
    <property type="match status" value="1"/>
</dbReference>
<dbReference type="SUPFAM" id="SSF53474">
    <property type="entry name" value="alpha/beta-Hydrolases"/>
    <property type="match status" value="1"/>
</dbReference>
<dbReference type="AlphaFoldDB" id="A0A381UXQ7"/>
<dbReference type="InterPro" id="IPR029058">
    <property type="entry name" value="AB_hydrolase_fold"/>
</dbReference>
<dbReference type="InterPro" id="IPR011042">
    <property type="entry name" value="6-blade_b-propeller_TolB-like"/>
</dbReference>
<dbReference type="SUPFAM" id="SSF82171">
    <property type="entry name" value="DPP6 N-terminal domain-like"/>
    <property type="match status" value="1"/>
</dbReference>
<dbReference type="Gene3D" id="3.40.50.1820">
    <property type="entry name" value="alpha/beta hydrolase"/>
    <property type="match status" value="1"/>
</dbReference>
<dbReference type="EMBL" id="UINC01007362">
    <property type="protein sequence ID" value="SVA32900.1"/>
    <property type="molecule type" value="Genomic_DNA"/>
</dbReference>
<dbReference type="Gene3D" id="2.140.10.30">
    <property type="entry name" value="Dipeptidylpeptidase IV, N-terminal domain"/>
    <property type="match status" value="1"/>
</dbReference>
<sequence length="461" mass="51857">MKMFLILIVSTIIYSQDRREIGNLILEDVPEIPQEVEDRSRQYRNTRSASCRSWLRDGSGMIIGTRFGETSQIHIVERSMGARRQITFFEEPVSGGISCPDPQSNGFLFSKDIGGSEFYQIHYFDLNSGESTMLTDGRSRNGLGPWSNSGKNFAFTSNMGNGVDMSVYIGDLNGDHTPLVQEKGFWFPRNWSPDDSKLLVGKYVSINESYIHIVNVGSGRMTQFNPKNEKISYGNAAFSKDGKGIYYSSDEETEFRHLRYYDLAKGHHKILTDHIPWDVQDFSQSDNGRYLAYITNEDAISRLHLVRTAGFKEMKIPELPMGRIGGLDFSPDGSRLAVNLNAPKTPGDVYVLNIRNRGLVQWTQSEVGGLDTESFSEPELIHVRSFDGLDVPAFIYRPMGSGPHPVVVYIHGGPESQFRPSFSSRIQYWVKELGVAVLAINVRGSSGFGKTYVQMDNGYKR</sequence>
<evidence type="ECO:0000313" key="2">
    <source>
        <dbReference type="EMBL" id="SVA32900.1"/>
    </source>
</evidence>
<accession>A0A381UXQ7</accession>
<evidence type="ECO:0008006" key="3">
    <source>
        <dbReference type="Google" id="ProtNLM"/>
    </source>
</evidence>
<protein>
    <recommendedName>
        <fullName evidence="3">Peptidase S9 prolyl oligopeptidase catalytic domain-containing protein</fullName>
    </recommendedName>
</protein>
<dbReference type="PANTHER" id="PTHR36842:SF1">
    <property type="entry name" value="PROTEIN TOLB"/>
    <property type="match status" value="1"/>
</dbReference>
<dbReference type="PANTHER" id="PTHR36842">
    <property type="entry name" value="PROTEIN TOLB HOMOLOG"/>
    <property type="match status" value="1"/>
</dbReference>
<reference evidence="2" key="1">
    <citation type="submission" date="2018-05" db="EMBL/GenBank/DDBJ databases">
        <authorList>
            <person name="Lanie J.A."/>
            <person name="Ng W.-L."/>
            <person name="Kazmierczak K.M."/>
            <person name="Andrzejewski T.M."/>
            <person name="Davidsen T.M."/>
            <person name="Wayne K.J."/>
            <person name="Tettelin H."/>
            <person name="Glass J.I."/>
            <person name="Rusch D."/>
            <person name="Podicherti R."/>
            <person name="Tsui H.-C.T."/>
            <person name="Winkler M.E."/>
        </authorList>
    </citation>
    <scope>NUCLEOTIDE SEQUENCE</scope>
</reference>
<dbReference type="InterPro" id="IPR011659">
    <property type="entry name" value="WD40"/>
</dbReference>